<evidence type="ECO:0000256" key="9">
    <source>
        <dbReference type="RuleBase" id="RU000488"/>
    </source>
</evidence>
<dbReference type="Pfam" id="PF00153">
    <property type="entry name" value="Mito_carr"/>
    <property type="match status" value="2"/>
</dbReference>
<comment type="caution">
    <text evidence="11">The sequence shown here is derived from an EMBL/GenBank/DDBJ whole genome shotgun (WGS) entry which is preliminary data.</text>
</comment>
<evidence type="ECO:0000256" key="2">
    <source>
        <dbReference type="ARBA" id="ARBA00006375"/>
    </source>
</evidence>
<evidence type="ECO:0000256" key="1">
    <source>
        <dbReference type="ARBA" id="ARBA00004141"/>
    </source>
</evidence>
<sequence length="224" mass="25338">MVGSSLTYGAHWMIYEWFKRHLVPLTNGNEAIVPFVYMGSAAMAQLLSSGIRSPFEVIKQHLQVGIFFNTKYAIKSIYRSGGIGAFYAGYVGLLYKNIPYDAIEMTLYEMFRKGYMKARGIKSMDDMSLWENMGVGFVSSGIASFVTTPMDVVKTRMMLSASERGQQKLSVMQMFSKVYREEGFRALFSGAVTRVVLVSTAGAVYFGAFEAYRKRMREAWMEDM</sequence>
<keyword evidence="7 8" id="KW-0472">Membrane</keyword>
<accession>A0A196S9T4</accession>
<reference evidence="11 12" key="1">
    <citation type="submission" date="2016-05" db="EMBL/GenBank/DDBJ databases">
        <title>Nuclear genome of Blastocystis sp. subtype 1 NandII.</title>
        <authorList>
            <person name="Gentekaki E."/>
            <person name="Curtis B."/>
            <person name="Stairs C."/>
            <person name="Eme L."/>
            <person name="Herman E."/>
            <person name="Klimes V."/>
            <person name="Arias M.C."/>
            <person name="Elias M."/>
            <person name="Hilliou F."/>
            <person name="Klute M."/>
            <person name="Malik S.-B."/>
            <person name="Pightling A."/>
            <person name="Rachubinski R."/>
            <person name="Salas D."/>
            <person name="Schlacht A."/>
            <person name="Suga H."/>
            <person name="Archibald J."/>
            <person name="Ball S.G."/>
            <person name="Clark G."/>
            <person name="Dacks J."/>
            <person name="Van Der Giezen M."/>
            <person name="Tsaousis A."/>
            <person name="Roger A."/>
        </authorList>
    </citation>
    <scope>NUCLEOTIDE SEQUENCE [LARGE SCALE GENOMIC DNA]</scope>
    <source>
        <strain evidence="12">ATCC 50177 / NandII</strain>
    </source>
</reference>
<evidence type="ECO:0000256" key="3">
    <source>
        <dbReference type="ARBA" id="ARBA00022448"/>
    </source>
</evidence>
<feature type="repeat" description="Solcar" evidence="8">
    <location>
        <begin position="127"/>
        <end position="215"/>
    </location>
</feature>
<dbReference type="PROSITE" id="PS50920">
    <property type="entry name" value="SOLCAR"/>
    <property type="match status" value="2"/>
</dbReference>
<keyword evidence="12" id="KW-1185">Reference proteome</keyword>
<keyword evidence="3 9" id="KW-0813">Transport</keyword>
<dbReference type="EMBL" id="LXWW01000320">
    <property type="protein sequence ID" value="OAO13820.1"/>
    <property type="molecule type" value="Genomic_DNA"/>
</dbReference>
<evidence type="ECO:0000256" key="7">
    <source>
        <dbReference type="ARBA" id="ARBA00023136"/>
    </source>
</evidence>
<evidence type="ECO:0000256" key="5">
    <source>
        <dbReference type="ARBA" id="ARBA00022737"/>
    </source>
</evidence>
<name>A0A196S9T4_BLAHN</name>
<protein>
    <submittedName>
        <fullName evidence="11">Mitochondrial carrier (BOU / S-adenosylmethionine carrier)</fullName>
    </submittedName>
</protein>
<dbReference type="OrthoDB" id="276989at2759"/>
<dbReference type="InterPro" id="IPR018108">
    <property type="entry name" value="MCP_transmembrane"/>
</dbReference>
<feature type="repeat" description="Solcar" evidence="8">
    <location>
        <begin position="33"/>
        <end position="114"/>
    </location>
</feature>
<dbReference type="Proteomes" id="UP000078348">
    <property type="component" value="Unassembled WGS sequence"/>
</dbReference>
<evidence type="ECO:0000313" key="11">
    <source>
        <dbReference type="EMBL" id="OAO13820.1"/>
    </source>
</evidence>
<dbReference type="Gene3D" id="1.50.40.10">
    <property type="entry name" value="Mitochondrial carrier domain"/>
    <property type="match status" value="2"/>
</dbReference>
<dbReference type="GO" id="GO:0016020">
    <property type="term" value="C:membrane"/>
    <property type="evidence" value="ECO:0007669"/>
    <property type="project" value="UniProtKB-SubCell"/>
</dbReference>
<evidence type="ECO:0000256" key="10">
    <source>
        <dbReference type="SAM" id="Phobius"/>
    </source>
</evidence>
<dbReference type="STRING" id="478820.A0A196S9T4"/>
<proteinExistence type="inferred from homology"/>
<organism evidence="11 12">
    <name type="scientific">Blastocystis sp. subtype 1 (strain ATCC 50177 / NandII)</name>
    <dbReference type="NCBI Taxonomy" id="478820"/>
    <lineage>
        <taxon>Eukaryota</taxon>
        <taxon>Sar</taxon>
        <taxon>Stramenopiles</taxon>
        <taxon>Bigyra</taxon>
        <taxon>Opalozoa</taxon>
        <taxon>Opalinata</taxon>
        <taxon>Blastocystidae</taxon>
        <taxon>Blastocystis</taxon>
    </lineage>
</organism>
<keyword evidence="6 10" id="KW-1133">Transmembrane helix</keyword>
<gene>
    <name evidence="11" type="ORF">AV274_4495</name>
</gene>
<comment type="subcellular location">
    <subcellularLocation>
        <location evidence="1">Membrane</location>
        <topology evidence="1">Multi-pass membrane protein</topology>
    </subcellularLocation>
</comment>
<evidence type="ECO:0000256" key="6">
    <source>
        <dbReference type="ARBA" id="ARBA00022989"/>
    </source>
</evidence>
<dbReference type="InterPro" id="IPR023395">
    <property type="entry name" value="MCP_dom_sf"/>
</dbReference>
<keyword evidence="5" id="KW-0677">Repeat</keyword>
<dbReference type="AlphaFoldDB" id="A0A196S9T4"/>
<dbReference type="PANTHER" id="PTHR45667">
    <property type="entry name" value="S-ADENOSYLMETHIONINE MITOCHONDRIAL CARRIER PROTEIN"/>
    <property type="match status" value="1"/>
</dbReference>
<feature type="transmembrane region" description="Helical" evidence="10">
    <location>
        <begin position="186"/>
        <end position="208"/>
    </location>
</feature>
<dbReference type="SUPFAM" id="SSF103506">
    <property type="entry name" value="Mitochondrial carrier"/>
    <property type="match status" value="1"/>
</dbReference>
<evidence type="ECO:0000256" key="8">
    <source>
        <dbReference type="PROSITE-ProRule" id="PRU00282"/>
    </source>
</evidence>
<evidence type="ECO:0000256" key="4">
    <source>
        <dbReference type="ARBA" id="ARBA00022692"/>
    </source>
</evidence>
<comment type="similarity">
    <text evidence="2 9">Belongs to the mitochondrial carrier (TC 2.A.29) family.</text>
</comment>
<evidence type="ECO:0000313" key="12">
    <source>
        <dbReference type="Proteomes" id="UP000078348"/>
    </source>
</evidence>
<feature type="transmembrane region" description="Helical" evidence="10">
    <location>
        <begin position="129"/>
        <end position="150"/>
    </location>
</feature>
<keyword evidence="4 8" id="KW-0812">Transmembrane</keyword>